<keyword evidence="7" id="KW-0999">Mitochondrion inner membrane</keyword>
<evidence type="ECO:0000256" key="2">
    <source>
        <dbReference type="ARBA" id="ARBA00012944"/>
    </source>
</evidence>
<keyword evidence="9" id="KW-0249">Electron transport</keyword>
<feature type="transmembrane region" description="Helical" evidence="18">
    <location>
        <begin position="15"/>
        <end position="36"/>
    </location>
</feature>
<proteinExistence type="predicted"/>
<keyword evidence="22" id="KW-1185">Reference proteome</keyword>
<keyword evidence="13" id="KW-0496">Mitochondrion</keyword>
<dbReference type="InterPro" id="IPR001750">
    <property type="entry name" value="ND/Mrp_TM"/>
</dbReference>
<dbReference type="PANTHER" id="PTHR42829:SF2">
    <property type="entry name" value="NADH-UBIQUINONE OXIDOREDUCTASE CHAIN 5"/>
    <property type="match status" value="1"/>
</dbReference>
<evidence type="ECO:0000313" key="21">
    <source>
        <dbReference type="EMBL" id="KAB0392930.1"/>
    </source>
</evidence>
<evidence type="ECO:0000256" key="3">
    <source>
        <dbReference type="ARBA" id="ARBA00021096"/>
    </source>
</evidence>
<evidence type="ECO:0000256" key="6">
    <source>
        <dbReference type="ARBA" id="ARBA00022692"/>
    </source>
</evidence>
<evidence type="ECO:0000256" key="7">
    <source>
        <dbReference type="ARBA" id="ARBA00022792"/>
    </source>
</evidence>
<keyword evidence="12" id="KW-0830">Ubiquinone</keyword>
<protein>
    <recommendedName>
        <fullName evidence="3">NADH-ubiquinone oxidoreductase chain 5</fullName>
        <ecNumber evidence="2">7.1.1.2</ecNumber>
    </recommendedName>
    <alternativeName>
        <fullName evidence="16">NADH dehydrogenase subunit 5</fullName>
    </alternativeName>
</protein>
<name>A0A643BYS8_BALPH</name>
<keyword evidence="14 18" id="KW-0472">Membrane</keyword>
<dbReference type="EC" id="7.1.1.2" evidence="2"/>
<dbReference type="GO" id="GO:0005743">
    <property type="term" value="C:mitochondrial inner membrane"/>
    <property type="evidence" value="ECO:0007669"/>
    <property type="project" value="UniProtKB-SubCell"/>
</dbReference>
<feature type="transmembrane region" description="Helical" evidence="18">
    <location>
        <begin position="159"/>
        <end position="177"/>
    </location>
</feature>
<evidence type="ECO:0000256" key="12">
    <source>
        <dbReference type="ARBA" id="ARBA00023075"/>
    </source>
</evidence>
<dbReference type="InterPro" id="IPR003945">
    <property type="entry name" value="NU5C-like"/>
</dbReference>
<evidence type="ECO:0000256" key="1">
    <source>
        <dbReference type="ARBA" id="ARBA00004448"/>
    </source>
</evidence>
<evidence type="ECO:0000256" key="11">
    <source>
        <dbReference type="ARBA" id="ARBA00023027"/>
    </source>
</evidence>
<feature type="domain" description="NADH dehydrogenase subunit 5 C-terminal" evidence="20">
    <location>
        <begin position="250"/>
        <end position="288"/>
    </location>
</feature>
<feature type="transmembrane region" description="Helical" evidence="18">
    <location>
        <begin position="103"/>
        <end position="124"/>
    </location>
</feature>
<evidence type="ECO:0000259" key="19">
    <source>
        <dbReference type="Pfam" id="PF00361"/>
    </source>
</evidence>
<sequence length="359" mass="40818">FSIWYLHLDPYINQFFKYLLLFLISMLILVTTNNLFQLFIGYQVRHIHSMVSVQHKHMRPATNFYTRPNFLKPPPYRTCTSHSQKISSIWTSPLTPGPTPESALLHSSTTVVAGVFLLIPFYPLTENKKLIQTIALCLGALTTLFTAIWALTQNDIKKIIAFSTSSQLGLIMVTIGINQPYLAFLHICTHAFFKAILFICSGSIIHSLNNEQDIQKIGGLPIQGFTLHHNIPCYLASSIDRNAFPHRTHIILFALLGQPRFSPPNPINENNPLLINSIKRLLIGNVFSEIFPHHQAPSTSLPKPINKPKISILPFRLNLTRKYSTKNHNPYSTKTLHTNLKPKRPYQAILPIIPHYSYP</sequence>
<evidence type="ECO:0000256" key="5">
    <source>
        <dbReference type="ARBA" id="ARBA00022660"/>
    </source>
</evidence>
<dbReference type="InterPro" id="IPR010934">
    <property type="entry name" value="NADH_DH_su5_C"/>
</dbReference>
<dbReference type="GO" id="GO:0008137">
    <property type="term" value="F:NADH dehydrogenase (ubiquinone) activity"/>
    <property type="evidence" value="ECO:0007669"/>
    <property type="project" value="UniProtKB-EC"/>
</dbReference>
<dbReference type="AlphaFoldDB" id="A0A643BYS8"/>
<keyword evidence="11" id="KW-0520">NAD</keyword>
<evidence type="ECO:0000256" key="8">
    <source>
        <dbReference type="ARBA" id="ARBA00022967"/>
    </source>
</evidence>
<gene>
    <name evidence="21" type="ORF">E2I00_018684</name>
</gene>
<evidence type="ECO:0000256" key="18">
    <source>
        <dbReference type="SAM" id="Phobius"/>
    </source>
</evidence>
<evidence type="ECO:0000256" key="15">
    <source>
        <dbReference type="ARBA" id="ARBA00024313"/>
    </source>
</evidence>
<dbReference type="PANTHER" id="PTHR42829">
    <property type="entry name" value="NADH-UBIQUINONE OXIDOREDUCTASE CHAIN 5"/>
    <property type="match status" value="1"/>
</dbReference>
<evidence type="ECO:0000256" key="10">
    <source>
        <dbReference type="ARBA" id="ARBA00022989"/>
    </source>
</evidence>
<dbReference type="GO" id="GO:0015990">
    <property type="term" value="P:electron transport coupled proton transport"/>
    <property type="evidence" value="ECO:0007669"/>
    <property type="project" value="TreeGrafter"/>
</dbReference>
<comment type="function">
    <text evidence="15">Core subunit of the mitochondrial membrane respiratory chain NADH dehydrogenase (Complex I) which catalyzes electron transfer from NADH through the respiratory chain, using ubiquinone as an electron acceptor. Essential for the catalytic activity and assembly of complex I.</text>
</comment>
<dbReference type="Pfam" id="PF00361">
    <property type="entry name" value="Proton_antipo_M"/>
    <property type="match status" value="1"/>
</dbReference>
<accession>A0A643BYS8</accession>
<dbReference type="GO" id="GO:0042773">
    <property type="term" value="P:ATP synthesis coupled electron transport"/>
    <property type="evidence" value="ECO:0007669"/>
    <property type="project" value="InterPro"/>
</dbReference>
<feature type="domain" description="NADH:quinone oxidoreductase/Mrp antiporter transmembrane" evidence="19">
    <location>
        <begin position="90"/>
        <end position="220"/>
    </location>
</feature>
<feature type="transmembrane region" description="Helical" evidence="18">
    <location>
        <begin position="183"/>
        <end position="205"/>
    </location>
</feature>
<keyword evidence="6 18" id="KW-0812">Transmembrane</keyword>
<reference evidence="21 22" key="1">
    <citation type="journal article" date="2019" name="PLoS ONE">
        <title>Genomic analyses reveal an absence of contemporary introgressive admixture between fin whales and blue whales, despite known hybrids.</title>
        <authorList>
            <person name="Westbury M.V."/>
            <person name="Petersen B."/>
            <person name="Lorenzen E.D."/>
        </authorList>
    </citation>
    <scope>NUCLEOTIDE SEQUENCE [LARGE SCALE GENOMIC DNA]</scope>
    <source>
        <strain evidence="21">FinWhale-01</strain>
    </source>
</reference>
<comment type="subcellular location">
    <subcellularLocation>
        <location evidence="1">Mitochondrion inner membrane</location>
        <topology evidence="1">Multi-pass membrane protein</topology>
    </subcellularLocation>
</comment>
<keyword evidence="4" id="KW-0813">Transport</keyword>
<dbReference type="EMBL" id="SGJD01003439">
    <property type="protein sequence ID" value="KAB0392930.1"/>
    <property type="molecule type" value="Genomic_DNA"/>
</dbReference>
<keyword evidence="10 18" id="KW-1133">Transmembrane helix</keyword>
<dbReference type="OrthoDB" id="9683051at2759"/>
<evidence type="ECO:0000256" key="14">
    <source>
        <dbReference type="ARBA" id="ARBA00023136"/>
    </source>
</evidence>
<evidence type="ECO:0000256" key="16">
    <source>
        <dbReference type="ARBA" id="ARBA00031027"/>
    </source>
</evidence>
<evidence type="ECO:0000256" key="17">
    <source>
        <dbReference type="ARBA" id="ARBA00049551"/>
    </source>
</evidence>
<comment type="caution">
    <text evidence="21">The sequence shown here is derived from an EMBL/GenBank/DDBJ whole genome shotgun (WGS) entry which is preliminary data.</text>
</comment>
<keyword evidence="5" id="KW-0679">Respiratory chain</keyword>
<feature type="non-terminal residue" evidence="21">
    <location>
        <position position="1"/>
    </location>
</feature>
<evidence type="ECO:0000259" key="20">
    <source>
        <dbReference type="Pfam" id="PF06455"/>
    </source>
</evidence>
<dbReference type="GO" id="GO:0003954">
    <property type="term" value="F:NADH dehydrogenase activity"/>
    <property type="evidence" value="ECO:0007669"/>
    <property type="project" value="TreeGrafter"/>
</dbReference>
<dbReference type="Proteomes" id="UP000437017">
    <property type="component" value="Unassembled WGS sequence"/>
</dbReference>
<evidence type="ECO:0000313" key="22">
    <source>
        <dbReference type="Proteomes" id="UP000437017"/>
    </source>
</evidence>
<organism evidence="21 22">
    <name type="scientific">Balaenoptera physalus</name>
    <name type="common">Fin whale</name>
    <name type="synonym">Balaena physalus</name>
    <dbReference type="NCBI Taxonomy" id="9770"/>
    <lineage>
        <taxon>Eukaryota</taxon>
        <taxon>Metazoa</taxon>
        <taxon>Chordata</taxon>
        <taxon>Craniata</taxon>
        <taxon>Vertebrata</taxon>
        <taxon>Euteleostomi</taxon>
        <taxon>Mammalia</taxon>
        <taxon>Eutheria</taxon>
        <taxon>Laurasiatheria</taxon>
        <taxon>Artiodactyla</taxon>
        <taxon>Whippomorpha</taxon>
        <taxon>Cetacea</taxon>
        <taxon>Mysticeti</taxon>
        <taxon>Balaenopteridae</taxon>
        <taxon>Balaenoptera</taxon>
    </lineage>
</organism>
<comment type="catalytic activity">
    <reaction evidence="17">
        <text>a ubiquinone + NADH + 5 H(+)(in) = a ubiquinol + NAD(+) + 4 H(+)(out)</text>
        <dbReference type="Rhea" id="RHEA:29091"/>
        <dbReference type="Rhea" id="RHEA-COMP:9565"/>
        <dbReference type="Rhea" id="RHEA-COMP:9566"/>
        <dbReference type="ChEBI" id="CHEBI:15378"/>
        <dbReference type="ChEBI" id="CHEBI:16389"/>
        <dbReference type="ChEBI" id="CHEBI:17976"/>
        <dbReference type="ChEBI" id="CHEBI:57540"/>
        <dbReference type="ChEBI" id="CHEBI:57945"/>
        <dbReference type="EC" id="7.1.1.2"/>
    </reaction>
</comment>
<keyword evidence="8" id="KW-1278">Translocase</keyword>
<evidence type="ECO:0000256" key="13">
    <source>
        <dbReference type="ARBA" id="ARBA00023128"/>
    </source>
</evidence>
<evidence type="ECO:0000256" key="4">
    <source>
        <dbReference type="ARBA" id="ARBA00022448"/>
    </source>
</evidence>
<dbReference type="Pfam" id="PF06455">
    <property type="entry name" value="NADH5_C"/>
    <property type="match status" value="1"/>
</dbReference>
<feature type="transmembrane region" description="Helical" evidence="18">
    <location>
        <begin position="130"/>
        <end position="152"/>
    </location>
</feature>
<evidence type="ECO:0000256" key="9">
    <source>
        <dbReference type="ARBA" id="ARBA00022982"/>
    </source>
</evidence>